<reference evidence="3 4" key="1">
    <citation type="submission" date="2019-06" db="EMBL/GenBank/DDBJ databases">
        <title>Saccharibacillus brassicae sp. nov., an endophytic bacterium isolated from Chinese cabbage seeds (Brassica pekinensis).</title>
        <authorList>
            <person name="Jiang L."/>
            <person name="Lee J."/>
            <person name="Kim S.W."/>
        </authorList>
    </citation>
    <scope>NUCLEOTIDE SEQUENCE [LARGE SCALE GENOMIC DNA]</scope>
    <source>
        <strain evidence="4">KCTC 43072 / ATSA2</strain>
    </source>
</reference>
<protein>
    <submittedName>
        <fullName evidence="3">DUF58 domain-containing protein</fullName>
    </submittedName>
</protein>
<evidence type="ECO:0000313" key="3">
    <source>
        <dbReference type="EMBL" id="QDH22480.1"/>
    </source>
</evidence>
<dbReference type="EMBL" id="CP041217">
    <property type="protein sequence ID" value="QDH22480.1"/>
    <property type="molecule type" value="Genomic_DNA"/>
</dbReference>
<dbReference type="Pfam" id="PF01882">
    <property type="entry name" value="DUF58"/>
    <property type="match status" value="1"/>
</dbReference>
<dbReference type="OrthoDB" id="9789943at2"/>
<evidence type="ECO:0000313" key="4">
    <source>
        <dbReference type="Proteomes" id="UP000316968"/>
    </source>
</evidence>
<sequence length="400" mass="43649">MALFWMIWTVVILATAQAQLIGRFALRGVRYSRKFNKDRCHAGDNLEMVEIIENDKRLPIPWLRLESEFPAVFRFRGSTALKQERGSVYQTHTSGFTIMPRRRVTRRHFVTCEGRGIFRLSTVFMTSGDLLGFVLRSRSENVQAPLIVYPRLLEERRLPQEWRSWQGEFAVRRWILADPFLIEGSREYAPGDPMNRIHWKASARTGGLQTYRQGHSADPRVMLVLDIGTVTPGLRGGGGEPEAEHAISLAATIAARLIADGVPVGLAHNAHTLSLPRIPVGGGAGQLRLLLEAMAGIRLKVQRSLAECLTAEAREVGPACDYVVIGSGGEAVIGAAVARLERLGHKVSLIDPGFVSADGSAADTSVDSGASVDSRASGASDPAPGRAAPRHIPLRKEAEA</sequence>
<feature type="domain" description="DUF58" evidence="2">
    <location>
        <begin position="185"/>
        <end position="295"/>
    </location>
</feature>
<dbReference type="PANTHER" id="PTHR34351:SF2">
    <property type="entry name" value="DUF58 DOMAIN-CONTAINING PROTEIN"/>
    <property type="match status" value="1"/>
</dbReference>
<evidence type="ECO:0000259" key="2">
    <source>
        <dbReference type="Pfam" id="PF01882"/>
    </source>
</evidence>
<gene>
    <name evidence="3" type="ORF">FFV09_17510</name>
</gene>
<accession>A0A4Y6V144</accession>
<dbReference type="InterPro" id="IPR002881">
    <property type="entry name" value="DUF58"/>
</dbReference>
<dbReference type="Proteomes" id="UP000316968">
    <property type="component" value="Chromosome"/>
</dbReference>
<proteinExistence type="predicted"/>
<feature type="region of interest" description="Disordered" evidence="1">
    <location>
        <begin position="359"/>
        <end position="400"/>
    </location>
</feature>
<dbReference type="PANTHER" id="PTHR34351">
    <property type="entry name" value="SLR1927 PROTEIN-RELATED"/>
    <property type="match status" value="1"/>
</dbReference>
<dbReference type="RefSeq" id="WP_141449022.1">
    <property type="nucleotide sequence ID" value="NZ_CP041217.1"/>
</dbReference>
<dbReference type="AlphaFoldDB" id="A0A4Y6V144"/>
<keyword evidence="4" id="KW-1185">Reference proteome</keyword>
<dbReference type="KEGG" id="saca:FFV09_17510"/>
<evidence type="ECO:0000256" key="1">
    <source>
        <dbReference type="SAM" id="MobiDB-lite"/>
    </source>
</evidence>
<name>A0A4Y6V144_SACBS</name>
<organism evidence="3 4">
    <name type="scientific">Saccharibacillus brassicae</name>
    <dbReference type="NCBI Taxonomy" id="2583377"/>
    <lineage>
        <taxon>Bacteria</taxon>
        <taxon>Bacillati</taxon>
        <taxon>Bacillota</taxon>
        <taxon>Bacilli</taxon>
        <taxon>Bacillales</taxon>
        <taxon>Paenibacillaceae</taxon>
        <taxon>Saccharibacillus</taxon>
    </lineage>
</organism>